<evidence type="ECO:0000256" key="11">
    <source>
        <dbReference type="SAM" id="Phobius"/>
    </source>
</evidence>
<keyword evidence="9" id="KW-0804">Transcription</keyword>
<name>A0A1S9D828_ASPOZ</name>
<evidence type="ECO:0000256" key="2">
    <source>
        <dbReference type="ARBA" id="ARBA00022692"/>
    </source>
</evidence>
<dbReference type="CDD" id="cd00067">
    <property type="entry name" value="GAL4"/>
    <property type="match status" value="1"/>
</dbReference>
<evidence type="ECO:0000256" key="9">
    <source>
        <dbReference type="ARBA" id="ARBA00023163"/>
    </source>
</evidence>
<dbReference type="VEuPathDB" id="FungiDB:AO090011000908"/>
<dbReference type="InterPro" id="IPR020846">
    <property type="entry name" value="MFS_dom"/>
</dbReference>
<dbReference type="eggNOG" id="ENOG502RS5K">
    <property type="taxonomic scope" value="Eukaryota"/>
</dbReference>
<dbReference type="PANTHER" id="PTHR36206">
    <property type="entry name" value="ASPERCRYPTIN BIOSYNTHESIS CLUSTER-SPECIFIC TRANSCRIPTION REGULATOR ATNN-RELATED"/>
    <property type="match status" value="1"/>
</dbReference>
<dbReference type="InterPro" id="IPR001138">
    <property type="entry name" value="Zn2Cys6_DnaBD"/>
</dbReference>
<evidence type="ECO:0000256" key="3">
    <source>
        <dbReference type="ARBA" id="ARBA00022723"/>
    </source>
</evidence>
<dbReference type="GO" id="GO:0003677">
    <property type="term" value="F:DNA binding"/>
    <property type="evidence" value="ECO:0007669"/>
    <property type="project" value="UniProtKB-KW"/>
</dbReference>
<keyword evidence="8 11" id="KW-0472">Membrane</keyword>
<dbReference type="PANTHER" id="PTHR36206:SF12">
    <property type="entry name" value="ASPERCRYPTIN BIOSYNTHESIS CLUSTER-SPECIFIC TRANSCRIPTION REGULATOR ATNN-RELATED"/>
    <property type="match status" value="1"/>
</dbReference>
<feature type="chain" id="PRO_5012413590" evidence="12">
    <location>
        <begin position="18"/>
        <end position="802"/>
    </location>
</feature>
<keyword evidence="6" id="KW-0805">Transcription regulation</keyword>
<evidence type="ECO:0000256" key="8">
    <source>
        <dbReference type="ARBA" id="ARBA00023136"/>
    </source>
</evidence>
<accession>A0A1S9D828</accession>
<evidence type="ECO:0000256" key="12">
    <source>
        <dbReference type="SAM" id="SignalP"/>
    </source>
</evidence>
<dbReference type="GO" id="GO:0016020">
    <property type="term" value="C:membrane"/>
    <property type="evidence" value="ECO:0007669"/>
    <property type="project" value="UniProtKB-SubCell"/>
</dbReference>
<dbReference type="GO" id="GO:0008270">
    <property type="term" value="F:zinc ion binding"/>
    <property type="evidence" value="ECO:0007669"/>
    <property type="project" value="InterPro"/>
</dbReference>
<comment type="subcellular location">
    <subcellularLocation>
        <location evidence="1">Membrane</location>
        <topology evidence="1">Multi-pass membrane protein</topology>
    </subcellularLocation>
</comment>
<evidence type="ECO:0000313" key="14">
    <source>
        <dbReference type="EMBL" id="OOO05243.1"/>
    </source>
</evidence>
<keyword evidence="12" id="KW-0732">Signal</keyword>
<dbReference type="AlphaFoldDB" id="A0A1S9D828"/>
<dbReference type="VEuPathDB" id="FungiDB:AO090113000043"/>
<dbReference type="EMBL" id="MKZY01000009">
    <property type="protein sequence ID" value="OOO05243.1"/>
    <property type="molecule type" value="Genomic_DNA"/>
</dbReference>
<dbReference type="InterPro" id="IPR052360">
    <property type="entry name" value="Transcr_Regulatory_Proteins"/>
</dbReference>
<dbReference type="OrthoDB" id="2593732at2759"/>
<dbReference type="InterPro" id="IPR005828">
    <property type="entry name" value="MFS_sugar_transport-like"/>
</dbReference>
<evidence type="ECO:0000256" key="7">
    <source>
        <dbReference type="ARBA" id="ARBA00023125"/>
    </source>
</evidence>
<dbReference type="Pfam" id="PF00083">
    <property type="entry name" value="Sugar_tr"/>
    <property type="match status" value="1"/>
</dbReference>
<evidence type="ECO:0000256" key="1">
    <source>
        <dbReference type="ARBA" id="ARBA00004141"/>
    </source>
</evidence>
<proteinExistence type="predicted"/>
<reference evidence="14 15" key="1">
    <citation type="submission" date="2016-10" db="EMBL/GenBank/DDBJ databases">
        <title>Genome sequencing of Aspergillus oryzae BCC7051.</title>
        <authorList>
            <person name="Thammarongtham C."/>
            <person name="Vorapreeda T."/>
            <person name="Nookaew I."/>
            <person name="Srisuk T."/>
            <person name="Land M."/>
            <person name="Jeennor S."/>
            <person name="Laoteng K."/>
        </authorList>
    </citation>
    <scope>NUCLEOTIDE SEQUENCE [LARGE SCALE GENOMIC DNA]</scope>
    <source>
        <strain evidence="14 15">BCC7051</strain>
    </source>
</reference>
<keyword evidence="2 11" id="KW-0812">Transmembrane</keyword>
<dbReference type="GO" id="GO:0000981">
    <property type="term" value="F:DNA-binding transcription factor activity, RNA polymerase II-specific"/>
    <property type="evidence" value="ECO:0007669"/>
    <property type="project" value="InterPro"/>
</dbReference>
<evidence type="ECO:0000259" key="13">
    <source>
        <dbReference type="PROSITE" id="PS50850"/>
    </source>
</evidence>
<comment type="caution">
    <text evidence="14">The sequence shown here is derived from an EMBL/GenBank/DDBJ whole genome shotgun (WGS) entry which is preliminary data.</text>
</comment>
<organism evidence="14 15">
    <name type="scientific">Aspergillus oryzae</name>
    <name type="common">Yellow koji mold</name>
    <dbReference type="NCBI Taxonomy" id="5062"/>
    <lineage>
        <taxon>Eukaryota</taxon>
        <taxon>Fungi</taxon>
        <taxon>Dikarya</taxon>
        <taxon>Ascomycota</taxon>
        <taxon>Pezizomycotina</taxon>
        <taxon>Eurotiomycetes</taxon>
        <taxon>Eurotiomycetidae</taxon>
        <taxon>Eurotiales</taxon>
        <taxon>Aspergillaceae</taxon>
        <taxon>Aspergillus</taxon>
        <taxon>Aspergillus subgen. Circumdati</taxon>
    </lineage>
</organism>
<keyword evidence="3" id="KW-0479">Metal-binding</keyword>
<evidence type="ECO:0000313" key="15">
    <source>
        <dbReference type="Proteomes" id="UP000190312"/>
    </source>
</evidence>
<dbReference type="Proteomes" id="UP000190312">
    <property type="component" value="Unassembled WGS sequence"/>
</dbReference>
<dbReference type="Pfam" id="PF11951">
    <property type="entry name" value="Fungal_trans_2"/>
    <property type="match status" value="1"/>
</dbReference>
<keyword evidence="7" id="KW-0238">DNA-binding</keyword>
<feature type="transmembrane region" description="Helical" evidence="11">
    <location>
        <begin position="664"/>
        <end position="686"/>
    </location>
</feature>
<feature type="transmembrane region" description="Helical" evidence="11">
    <location>
        <begin position="692"/>
        <end position="713"/>
    </location>
</feature>
<dbReference type="InterPro" id="IPR005829">
    <property type="entry name" value="Sugar_transporter_CS"/>
</dbReference>
<feature type="signal peptide" evidence="12">
    <location>
        <begin position="1"/>
        <end position="17"/>
    </location>
</feature>
<evidence type="ECO:0000256" key="10">
    <source>
        <dbReference type="ARBA" id="ARBA00023242"/>
    </source>
</evidence>
<keyword evidence="4" id="KW-0862">Zinc</keyword>
<gene>
    <name evidence="14" type="ORF">OAory_01067590</name>
</gene>
<evidence type="ECO:0000256" key="4">
    <source>
        <dbReference type="ARBA" id="ARBA00022833"/>
    </source>
</evidence>
<keyword evidence="5 11" id="KW-1133">Transmembrane helix</keyword>
<dbReference type="Gene3D" id="1.20.1250.20">
    <property type="entry name" value="MFS general substrate transporter like domains"/>
    <property type="match status" value="1"/>
</dbReference>
<protein>
    <submittedName>
        <fullName evidence="14">General substrate transporter</fullName>
    </submittedName>
</protein>
<dbReference type="InterPro" id="IPR021858">
    <property type="entry name" value="Fun_TF"/>
</dbReference>
<sequence>MLVFLQASFFVLRTVHLFSHRDGRDEEQEYQDGQSSLEKRASQVGSKVKIRLIRRVKCDLSQPSCLKCLSTGRTCDGYIEMPLAVKPEKTEMDSTHYQNSCKSDHPSTTISTYESKQWHSKYHGIMLQNLGSFLILPVTGPTQAEAMCFFNDISIKHLNGYRPCEPWRNTLMFFSQTVPSARHAAIALALIHRNYLECHSNGQVYQPPALKDRLPDKAPLLHYNRAIQLLLNPESDDSAEITAVTLLVCYLFTCFDHLAGDDVQAMKHLRGGVALARNTTLNCCTYGDAQSSGVHTTICQVTQQIRRLDMQAAMFLVDWTPANIQETSLSDSTFWSLDQAADHLQVLVAQVMRLRNTEQQISPTGTMSPLPSSPKDIVLAQLGTWSRLFENLLQQGSPSESDVATHLLVSLLRLQHTIAWTLLRGYGPGREMDYDNFLPQFQQCVALAGEVAAAHQRYSGSRPTFTPEIGFIPVLYIIGVKCRHPTVRREVLTILRRQPIREASWDSISTAGVVERVIEIEDGAAGEQQMVPYMEQIPAKQPEMTEKHVFPEGEHIEALKPKQGITESDEIEQTDSGAYVCHVALTAYIGGMLLGHALSASEKAITSLCSAGPFLGAIIADLTADKYGRKGPMLIVGLGVGSAAMIVPAYIAEIAPMKYRGRMVGLNNVSITGGQAISYAIGAAFASVPHGWRYMVGLGGVSSILLAILLPLCPESPRQLISYGKVEEAANVLHRIFSNASEEQVSAKIQLIIETVQEAQLSTQGRSRWDIVKELNRNPAHFRALVCACRLMAISQMSGFNV</sequence>
<evidence type="ECO:0000256" key="6">
    <source>
        <dbReference type="ARBA" id="ARBA00023015"/>
    </source>
</evidence>
<dbReference type="GO" id="GO:0022857">
    <property type="term" value="F:transmembrane transporter activity"/>
    <property type="evidence" value="ECO:0007669"/>
    <property type="project" value="InterPro"/>
</dbReference>
<feature type="domain" description="Major facilitator superfamily (MFS) profile" evidence="13">
    <location>
        <begin position="507"/>
        <end position="802"/>
    </location>
</feature>
<evidence type="ECO:0000256" key="5">
    <source>
        <dbReference type="ARBA" id="ARBA00022989"/>
    </source>
</evidence>
<dbReference type="PROSITE" id="PS00217">
    <property type="entry name" value="SUGAR_TRANSPORT_2"/>
    <property type="match status" value="1"/>
</dbReference>
<feature type="transmembrane region" description="Helical" evidence="11">
    <location>
        <begin position="633"/>
        <end position="652"/>
    </location>
</feature>
<keyword evidence="10" id="KW-0539">Nucleus</keyword>
<dbReference type="PROSITE" id="PS50850">
    <property type="entry name" value="MFS"/>
    <property type="match status" value="1"/>
</dbReference>
<dbReference type="InterPro" id="IPR036259">
    <property type="entry name" value="MFS_trans_sf"/>
</dbReference>
<dbReference type="SUPFAM" id="SSF103473">
    <property type="entry name" value="MFS general substrate transporter"/>
    <property type="match status" value="1"/>
</dbReference>